<dbReference type="InterPro" id="IPR014729">
    <property type="entry name" value="Rossmann-like_a/b/a_fold"/>
</dbReference>
<dbReference type="PANTHER" id="PTHR21294:SF8">
    <property type="entry name" value="ELECTRON TRANSFER FLAVOPROTEIN SUBUNIT BETA"/>
    <property type="match status" value="1"/>
</dbReference>
<reference evidence="5 6" key="1">
    <citation type="journal article" date="2016" name="Nat. Commun.">
        <title>Thousands of microbial genomes shed light on interconnected biogeochemical processes in an aquifer system.</title>
        <authorList>
            <person name="Anantharaman K."/>
            <person name="Brown C.T."/>
            <person name="Hug L.A."/>
            <person name="Sharon I."/>
            <person name="Castelle C.J."/>
            <person name="Probst A.J."/>
            <person name="Thomas B.C."/>
            <person name="Singh A."/>
            <person name="Wilkins M.J."/>
            <person name="Karaoz U."/>
            <person name="Brodie E.L."/>
            <person name="Williams K.H."/>
            <person name="Hubbard S.S."/>
            <person name="Banfield J.F."/>
        </authorList>
    </citation>
    <scope>NUCLEOTIDE SEQUENCE [LARGE SCALE GENOMIC DNA]</scope>
    <source>
        <strain evidence="6">RIFCSPLOWO2_12_FULL_64_10</strain>
    </source>
</reference>
<dbReference type="PIRSF" id="PIRSF000090">
    <property type="entry name" value="Beta-ETF"/>
    <property type="match status" value="1"/>
</dbReference>
<dbReference type="InterPro" id="IPR014730">
    <property type="entry name" value="ETF_a/b_N"/>
</dbReference>
<dbReference type="AlphaFoldDB" id="A0A1F6CC22"/>
<organism evidence="5 6">
    <name type="scientific">Handelsmanbacteria sp. (strain RIFCSPLOWO2_12_FULL_64_10)</name>
    <dbReference type="NCBI Taxonomy" id="1817868"/>
    <lineage>
        <taxon>Bacteria</taxon>
        <taxon>Candidatus Handelsmaniibacteriota</taxon>
    </lineage>
</organism>
<feature type="domain" description="Electron transfer flavoprotein alpha/beta-subunit N-terminal" evidence="4">
    <location>
        <begin position="23"/>
        <end position="219"/>
    </location>
</feature>
<evidence type="ECO:0000256" key="1">
    <source>
        <dbReference type="ARBA" id="ARBA00007557"/>
    </source>
</evidence>
<dbReference type="Gene3D" id="3.40.50.620">
    <property type="entry name" value="HUPs"/>
    <property type="match status" value="1"/>
</dbReference>
<gene>
    <name evidence="5" type="ORF">A3F84_23335</name>
</gene>
<sequence length="259" mass="27496">MRILVLLKMVPDVVEELEVAPDGRSLDLEFLRLMVNERDDHALEEALLLKERYGGSVTVLALDAPEMDDALFTALAKGADRAVKVSGGGVGLNTCATASLFAQALSAVPNLWPADLVLTGCQAIDDLDGLLAPLLAHKLKLPYLGLVTRVEVDASGGRATLVKEYAGGVRGEFDVSLPAVLGVQAAERPPRYVPVARVRAAMKSQKIEAVPSSDRVEAATVGVLRLAKPEATEHAEMLEGTPEEVASKVCEVLAERGLL</sequence>
<evidence type="ECO:0000313" key="6">
    <source>
        <dbReference type="Proteomes" id="UP000178606"/>
    </source>
</evidence>
<keyword evidence="2" id="KW-0813">Transport</keyword>
<comment type="similarity">
    <text evidence="1">Belongs to the ETF beta-subunit/FixA family.</text>
</comment>
<dbReference type="EMBL" id="MFKF01000284">
    <property type="protein sequence ID" value="OGG46795.1"/>
    <property type="molecule type" value="Genomic_DNA"/>
</dbReference>
<dbReference type="SUPFAM" id="SSF52402">
    <property type="entry name" value="Adenine nucleotide alpha hydrolases-like"/>
    <property type="match status" value="1"/>
</dbReference>
<evidence type="ECO:0000259" key="4">
    <source>
        <dbReference type="SMART" id="SM00893"/>
    </source>
</evidence>
<comment type="caution">
    <text evidence="5">The sequence shown here is derived from an EMBL/GenBank/DDBJ whole genome shotgun (WGS) entry which is preliminary data.</text>
</comment>
<accession>A0A1F6CC22</accession>
<dbReference type="InterPro" id="IPR012255">
    <property type="entry name" value="ETF_b"/>
</dbReference>
<evidence type="ECO:0000313" key="5">
    <source>
        <dbReference type="EMBL" id="OGG46795.1"/>
    </source>
</evidence>
<dbReference type="PANTHER" id="PTHR21294">
    <property type="entry name" value="ELECTRON TRANSFER FLAVOPROTEIN BETA-SUBUNIT"/>
    <property type="match status" value="1"/>
</dbReference>
<name>A0A1F6CC22_HANXR</name>
<dbReference type="Pfam" id="PF01012">
    <property type="entry name" value="ETF"/>
    <property type="match status" value="1"/>
</dbReference>
<proteinExistence type="inferred from homology"/>
<keyword evidence="3" id="KW-0249">Electron transport</keyword>
<evidence type="ECO:0000256" key="3">
    <source>
        <dbReference type="ARBA" id="ARBA00022982"/>
    </source>
</evidence>
<evidence type="ECO:0000256" key="2">
    <source>
        <dbReference type="ARBA" id="ARBA00022448"/>
    </source>
</evidence>
<dbReference type="Proteomes" id="UP000178606">
    <property type="component" value="Unassembled WGS sequence"/>
</dbReference>
<dbReference type="GO" id="GO:0009055">
    <property type="term" value="F:electron transfer activity"/>
    <property type="evidence" value="ECO:0007669"/>
    <property type="project" value="InterPro"/>
</dbReference>
<protein>
    <recommendedName>
        <fullName evidence="4">Electron transfer flavoprotein alpha/beta-subunit N-terminal domain-containing protein</fullName>
    </recommendedName>
</protein>
<dbReference type="SMART" id="SM00893">
    <property type="entry name" value="ETF"/>
    <property type="match status" value="1"/>
</dbReference>